<feature type="non-terminal residue" evidence="7">
    <location>
        <position position="1"/>
    </location>
</feature>
<keyword evidence="2" id="KW-1003">Cell membrane</keyword>
<dbReference type="GO" id="GO:0005886">
    <property type="term" value="C:plasma membrane"/>
    <property type="evidence" value="ECO:0007669"/>
    <property type="project" value="UniProtKB-SubCell"/>
</dbReference>
<dbReference type="Pfam" id="PF03279">
    <property type="entry name" value="Lip_A_acyltrans"/>
    <property type="match status" value="1"/>
</dbReference>
<dbReference type="InterPro" id="IPR004960">
    <property type="entry name" value="LipA_acyltrans"/>
</dbReference>
<keyword evidence="3" id="KW-0997">Cell inner membrane</keyword>
<evidence type="ECO:0000256" key="3">
    <source>
        <dbReference type="ARBA" id="ARBA00022519"/>
    </source>
</evidence>
<sequence>VTQPRFQFSFLAPRYWSQWAMMLGIGLCTLLPRKASLWLGDRLGSIFRARNHKRRKIAETNLRMCFPELSDYQRQVLMHRHFRLYGRAVIDLGLVWWGTRARLDGLCRVSGEPILRNLTRSGKPVLLITPHVVGVDMAGACLSRLAPGVSMMKRATDPLLTWRLWRGRTRFGATLLMRDQGLRPMVKAMRRGRVGYLMPDEDLGDDRSLFVPFFGVSTATLPVVGWLARLTAAAVLPVFIEFGESGQYKVAIHPPLDDFPSGDPHVDAAKVNAVFEAGIREAPEQTLWSLKWFRTRPAGEPSPYS</sequence>
<keyword evidence="6" id="KW-0012">Acyltransferase</keyword>
<protein>
    <recommendedName>
        <fullName evidence="8">Phospholipid/glycerol acyltransferase domain-containing protein</fullName>
    </recommendedName>
</protein>
<dbReference type="GO" id="GO:0016746">
    <property type="term" value="F:acyltransferase activity"/>
    <property type="evidence" value="ECO:0007669"/>
    <property type="project" value="UniProtKB-KW"/>
</dbReference>
<dbReference type="PANTHER" id="PTHR30606:SF9">
    <property type="entry name" value="LIPID A BIOSYNTHESIS LAUROYLTRANSFERASE"/>
    <property type="match status" value="1"/>
</dbReference>
<dbReference type="GO" id="GO:0008610">
    <property type="term" value="P:lipid biosynthetic process"/>
    <property type="evidence" value="ECO:0007669"/>
    <property type="project" value="UniProtKB-ARBA"/>
</dbReference>
<name>A0A381VZ48_9ZZZZ</name>
<dbReference type="EMBL" id="UINC01010214">
    <property type="protein sequence ID" value="SVA45524.1"/>
    <property type="molecule type" value="Genomic_DNA"/>
</dbReference>
<organism evidence="7">
    <name type="scientific">marine metagenome</name>
    <dbReference type="NCBI Taxonomy" id="408172"/>
    <lineage>
        <taxon>unclassified sequences</taxon>
        <taxon>metagenomes</taxon>
        <taxon>ecological metagenomes</taxon>
    </lineage>
</organism>
<comment type="subcellular location">
    <subcellularLocation>
        <location evidence="1">Cell inner membrane</location>
    </subcellularLocation>
</comment>
<evidence type="ECO:0000256" key="1">
    <source>
        <dbReference type="ARBA" id="ARBA00004533"/>
    </source>
</evidence>
<evidence type="ECO:0000256" key="4">
    <source>
        <dbReference type="ARBA" id="ARBA00022679"/>
    </source>
</evidence>
<reference evidence="7" key="1">
    <citation type="submission" date="2018-05" db="EMBL/GenBank/DDBJ databases">
        <authorList>
            <person name="Lanie J.A."/>
            <person name="Ng W.-L."/>
            <person name="Kazmierczak K.M."/>
            <person name="Andrzejewski T.M."/>
            <person name="Davidsen T.M."/>
            <person name="Wayne K.J."/>
            <person name="Tettelin H."/>
            <person name="Glass J.I."/>
            <person name="Rusch D."/>
            <person name="Podicherti R."/>
            <person name="Tsui H.-C.T."/>
            <person name="Winkler M.E."/>
        </authorList>
    </citation>
    <scope>NUCLEOTIDE SEQUENCE</scope>
</reference>
<dbReference type="CDD" id="cd07984">
    <property type="entry name" value="LPLAT_LABLAT-like"/>
    <property type="match status" value="1"/>
</dbReference>
<keyword evidence="5" id="KW-0472">Membrane</keyword>
<dbReference type="PIRSF" id="PIRSF026649">
    <property type="entry name" value="MsbB"/>
    <property type="match status" value="1"/>
</dbReference>
<dbReference type="GO" id="GO:1901137">
    <property type="term" value="P:carbohydrate derivative biosynthetic process"/>
    <property type="evidence" value="ECO:0007669"/>
    <property type="project" value="UniProtKB-ARBA"/>
</dbReference>
<evidence type="ECO:0000256" key="2">
    <source>
        <dbReference type="ARBA" id="ARBA00022475"/>
    </source>
</evidence>
<evidence type="ECO:0008006" key="8">
    <source>
        <dbReference type="Google" id="ProtNLM"/>
    </source>
</evidence>
<keyword evidence="4" id="KW-0808">Transferase</keyword>
<dbReference type="AlphaFoldDB" id="A0A381VZ48"/>
<evidence type="ECO:0000313" key="7">
    <source>
        <dbReference type="EMBL" id="SVA45524.1"/>
    </source>
</evidence>
<proteinExistence type="predicted"/>
<evidence type="ECO:0000256" key="6">
    <source>
        <dbReference type="ARBA" id="ARBA00023315"/>
    </source>
</evidence>
<accession>A0A381VZ48</accession>
<dbReference type="PANTHER" id="PTHR30606">
    <property type="entry name" value="LIPID A BIOSYNTHESIS LAUROYL ACYLTRANSFERASE"/>
    <property type="match status" value="1"/>
</dbReference>
<gene>
    <name evidence="7" type="ORF">METZ01_LOCUS98378</name>
</gene>
<evidence type="ECO:0000256" key="5">
    <source>
        <dbReference type="ARBA" id="ARBA00023136"/>
    </source>
</evidence>